<keyword evidence="6" id="KW-1185">Reference proteome</keyword>
<dbReference type="Pfam" id="PF13378">
    <property type="entry name" value="MR_MLE_C"/>
    <property type="match status" value="1"/>
</dbReference>
<proteinExistence type="predicted"/>
<feature type="domain" description="Mandelate racemase/muconate lactonizing enzyme C-terminal" evidence="4">
    <location>
        <begin position="148"/>
        <end position="250"/>
    </location>
</feature>
<organism evidence="5 6">
    <name type="scientific">Halorubrum trueperi</name>
    <dbReference type="NCBI Taxonomy" id="2004704"/>
    <lineage>
        <taxon>Archaea</taxon>
        <taxon>Methanobacteriati</taxon>
        <taxon>Methanobacteriota</taxon>
        <taxon>Stenosarchaea group</taxon>
        <taxon>Halobacteria</taxon>
        <taxon>Halobacteriales</taxon>
        <taxon>Haloferacaceae</taxon>
        <taxon>Halorubrum</taxon>
    </lineage>
</organism>
<keyword evidence="3" id="KW-0460">Magnesium</keyword>
<dbReference type="PROSITE" id="PS00908">
    <property type="entry name" value="MR_MLE_1"/>
    <property type="match status" value="1"/>
</dbReference>
<comment type="caution">
    <text evidence="5">The sequence shown here is derived from an EMBL/GenBank/DDBJ whole genome shotgun (WGS) entry which is preliminary data.</text>
</comment>
<dbReference type="AlphaFoldDB" id="A0ABD5UKT0"/>
<evidence type="ECO:0000313" key="6">
    <source>
        <dbReference type="Proteomes" id="UP001596333"/>
    </source>
</evidence>
<dbReference type="InterPro" id="IPR018110">
    <property type="entry name" value="Mandel_Rmase/mucon_lact_enz_CS"/>
</dbReference>
<sequence length="380" mass="41575">MEITDVIVHTLSLSNVEDVANGTQDAAIIEVTTDEGITGIGEADSSPAVVEAIVNAPRSHDKSTGLKEVVVGRDPFDVQVLWDEMFDKSYYYGRKGAAITAISGIDMALWDIMGKVTGKPIHKLIGGKKCNEVRAYASTLFPEDPMNTEYMRRQSEQILEDGFTAVKFGWGSFGQDVEHDHELLGAARDILGPNFDIMVDAGMTYGWDTKRAIKTTKSLDKAHNLFWMEEPVFADNVEGYAEISNATETRIVGGEEEYTAYGFRDFISRGNVDGVQPDVARSGGITHMNKIASLAAQSGIPFLPHGYSTDILVAASLHLIAANPNAPLLEYCIEDSPLRWDVVEEDLDVEDGYVSVPTDPGLGVTLDRDTIAKYRTKLLC</sequence>
<dbReference type="EMBL" id="JBHSXI010000015">
    <property type="protein sequence ID" value="MFC6889990.1"/>
    <property type="molecule type" value="Genomic_DNA"/>
</dbReference>
<dbReference type="Gene3D" id="3.20.20.120">
    <property type="entry name" value="Enolase-like C-terminal domain"/>
    <property type="match status" value="1"/>
</dbReference>
<dbReference type="SUPFAM" id="SSF51604">
    <property type="entry name" value="Enolase C-terminal domain-like"/>
    <property type="match status" value="1"/>
</dbReference>
<name>A0ABD5UKT0_9EURY</name>
<keyword evidence="2" id="KW-0479">Metal-binding</keyword>
<dbReference type="GO" id="GO:0016836">
    <property type="term" value="F:hydro-lyase activity"/>
    <property type="evidence" value="ECO:0007669"/>
    <property type="project" value="UniProtKB-ARBA"/>
</dbReference>
<dbReference type="InterPro" id="IPR046945">
    <property type="entry name" value="RHMD-like"/>
</dbReference>
<dbReference type="SFLD" id="SFLDS00001">
    <property type="entry name" value="Enolase"/>
    <property type="match status" value="1"/>
</dbReference>
<evidence type="ECO:0000313" key="5">
    <source>
        <dbReference type="EMBL" id="MFC6889990.1"/>
    </source>
</evidence>
<dbReference type="Proteomes" id="UP001596333">
    <property type="component" value="Unassembled WGS sequence"/>
</dbReference>
<dbReference type="InterPro" id="IPR013342">
    <property type="entry name" value="Mandelate_racemase_C"/>
</dbReference>
<evidence type="ECO:0000256" key="3">
    <source>
        <dbReference type="ARBA" id="ARBA00022842"/>
    </source>
</evidence>
<evidence type="ECO:0000259" key="4">
    <source>
        <dbReference type="SMART" id="SM00922"/>
    </source>
</evidence>
<evidence type="ECO:0000256" key="2">
    <source>
        <dbReference type="ARBA" id="ARBA00022723"/>
    </source>
</evidence>
<dbReference type="Gene3D" id="3.30.390.10">
    <property type="entry name" value="Enolase-like, N-terminal domain"/>
    <property type="match status" value="1"/>
</dbReference>
<comment type="cofactor">
    <cofactor evidence="1">
        <name>Mg(2+)</name>
        <dbReference type="ChEBI" id="CHEBI:18420"/>
    </cofactor>
</comment>
<protein>
    <submittedName>
        <fullName evidence="5">Mandelate racemase/muconate lactonizing enzyme family protein</fullName>
    </submittedName>
</protein>
<dbReference type="RefSeq" id="WP_379769382.1">
    <property type="nucleotide sequence ID" value="NZ_JBHSXI010000015.1"/>
</dbReference>
<dbReference type="SUPFAM" id="SSF54826">
    <property type="entry name" value="Enolase N-terminal domain-like"/>
    <property type="match status" value="1"/>
</dbReference>
<dbReference type="PANTHER" id="PTHR13794:SF58">
    <property type="entry name" value="MITOCHONDRIAL ENOLASE SUPERFAMILY MEMBER 1"/>
    <property type="match status" value="1"/>
</dbReference>
<dbReference type="SMART" id="SM00922">
    <property type="entry name" value="MR_MLE"/>
    <property type="match status" value="1"/>
</dbReference>
<dbReference type="SFLD" id="SFLDG00179">
    <property type="entry name" value="mandelate_racemase"/>
    <property type="match status" value="1"/>
</dbReference>
<evidence type="ECO:0000256" key="1">
    <source>
        <dbReference type="ARBA" id="ARBA00001946"/>
    </source>
</evidence>
<dbReference type="InterPro" id="IPR029017">
    <property type="entry name" value="Enolase-like_N"/>
</dbReference>
<dbReference type="InterPro" id="IPR036849">
    <property type="entry name" value="Enolase-like_C_sf"/>
</dbReference>
<dbReference type="Pfam" id="PF02746">
    <property type="entry name" value="MR_MLE_N"/>
    <property type="match status" value="1"/>
</dbReference>
<accession>A0ABD5UKT0</accession>
<reference evidence="5 6" key="1">
    <citation type="journal article" date="2019" name="Int. J. Syst. Evol. Microbiol.">
        <title>The Global Catalogue of Microorganisms (GCM) 10K type strain sequencing project: providing services to taxonomists for standard genome sequencing and annotation.</title>
        <authorList>
            <consortium name="The Broad Institute Genomics Platform"/>
            <consortium name="The Broad Institute Genome Sequencing Center for Infectious Disease"/>
            <person name="Wu L."/>
            <person name="Ma J."/>
        </authorList>
    </citation>
    <scope>NUCLEOTIDE SEQUENCE [LARGE SCALE GENOMIC DNA]</scope>
    <source>
        <strain evidence="5 6">Y73</strain>
    </source>
</reference>
<dbReference type="PANTHER" id="PTHR13794">
    <property type="entry name" value="ENOLASE SUPERFAMILY, MANDELATE RACEMASE"/>
    <property type="match status" value="1"/>
</dbReference>
<dbReference type="InterPro" id="IPR029065">
    <property type="entry name" value="Enolase_C-like"/>
</dbReference>
<dbReference type="GO" id="GO:0046872">
    <property type="term" value="F:metal ion binding"/>
    <property type="evidence" value="ECO:0007669"/>
    <property type="project" value="UniProtKB-KW"/>
</dbReference>
<dbReference type="InterPro" id="IPR013341">
    <property type="entry name" value="Mandelate_racemase_N_dom"/>
</dbReference>
<gene>
    <name evidence="5" type="ORF">ACFQEY_13360</name>
</gene>
<dbReference type="CDD" id="cd03316">
    <property type="entry name" value="MR_like"/>
    <property type="match status" value="1"/>
</dbReference>